<reference evidence="3" key="1">
    <citation type="submission" date="2021-01" db="EMBL/GenBank/DDBJ databases">
        <authorList>
            <person name="Corre E."/>
            <person name="Pelletier E."/>
            <person name="Niang G."/>
            <person name="Scheremetjew M."/>
            <person name="Finn R."/>
            <person name="Kale V."/>
            <person name="Holt S."/>
            <person name="Cochrane G."/>
            <person name="Meng A."/>
            <person name="Brown T."/>
            <person name="Cohen L."/>
        </authorList>
    </citation>
    <scope>NUCLEOTIDE SEQUENCE</scope>
    <source>
        <strain evidence="3">Isolate 1302-5</strain>
    </source>
</reference>
<feature type="transmembrane region" description="Helical" evidence="2">
    <location>
        <begin position="209"/>
        <end position="232"/>
    </location>
</feature>
<evidence type="ECO:0000256" key="2">
    <source>
        <dbReference type="SAM" id="Phobius"/>
    </source>
</evidence>
<organism evidence="3">
    <name type="scientific">Odontella aurita</name>
    <dbReference type="NCBI Taxonomy" id="265563"/>
    <lineage>
        <taxon>Eukaryota</taxon>
        <taxon>Sar</taxon>
        <taxon>Stramenopiles</taxon>
        <taxon>Ochrophyta</taxon>
        <taxon>Bacillariophyta</taxon>
        <taxon>Mediophyceae</taxon>
        <taxon>Biddulphiophycidae</taxon>
        <taxon>Eupodiscales</taxon>
        <taxon>Odontellaceae</taxon>
        <taxon>Odontella</taxon>
    </lineage>
</organism>
<gene>
    <name evidence="3" type="ORF">OAUR00152_LOCUS20321</name>
</gene>
<name>A0A7S4MWK7_9STRA</name>
<feature type="compositionally biased region" description="Basic and acidic residues" evidence="1">
    <location>
        <begin position="71"/>
        <end position="85"/>
    </location>
</feature>
<dbReference type="AlphaFoldDB" id="A0A7S4MWK7"/>
<evidence type="ECO:0000256" key="1">
    <source>
        <dbReference type="SAM" id="MobiDB-lite"/>
    </source>
</evidence>
<feature type="compositionally biased region" description="Basic and acidic residues" evidence="1">
    <location>
        <begin position="22"/>
        <end position="43"/>
    </location>
</feature>
<proteinExistence type="predicted"/>
<evidence type="ECO:0000313" key="3">
    <source>
        <dbReference type="EMBL" id="CAE2249066.1"/>
    </source>
</evidence>
<protein>
    <submittedName>
        <fullName evidence="3">Uncharacterized protein</fullName>
    </submittedName>
</protein>
<feature type="transmembrane region" description="Helical" evidence="2">
    <location>
        <begin position="138"/>
        <end position="158"/>
    </location>
</feature>
<keyword evidence="2" id="KW-0472">Membrane</keyword>
<feature type="region of interest" description="Disordered" evidence="1">
    <location>
        <begin position="1"/>
        <end position="85"/>
    </location>
</feature>
<dbReference type="EMBL" id="HBKQ01029889">
    <property type="protein sequence ID" value="CAE2249066.1"/>
    <property type="molecule type" value="Transcribed_RNA"/>
</dbReference>
<keyword evidence="2" id="KW-1133">Transmembrane helix</keyword>
<sequence>MVGKKKNDAPSSDAPSGETEFPGDKGKNTSYSEEKPKNVRETGEPSQGSESTPLLAKEKSKEGKAAPQSLESKKKGSDLEAGLKDEDAKDDNECATCCHMFFVVLRTCTIVALLCMATSQILLIVGLKDDVLKNSLRVDVIIFCLAFIIVEVDGPAWLVKRFSGVKNWIMRGFLYNYFGLVGMEESSTALETQAYHQLHEQVMGTVASLFIQISSWALVVIGALYLVLGLFCMQGLSKRLRKEYHEKRNGRDNRRKGRA</sequence>
<feature type="transmembrane region" description="Helical" evidence="2">
    <location>
        <begin position="100"/>
        <end position="126"/>
    </location>
</feature>
<keyword evidence="2" id="KW-0812">Transmembrane</keyword>
<accession>A0A7S4MWK7</accession>